<protein>
    <submittedName>
        <fullName evidence="2">Uncharacterized protein</fullName>
    </submittedName>
</protein>
<name>A0A5B7DI74_PORTR</name>
<keyword evidence="3" id="KW-1185">Reference proteome</keyword>
<sequence>MVSVTRPNLATRPAGTRRPRVAKQSRVARHRGGIAGGMAADYISGSSAAGISALQFSLS</sequence>
<feature type="compositionally biased region" description="Basic residues" evidence="1">
    <location>
        <begin position="15"/>
        <end position="27"/>
    </location>
</feature>
<dbReference type="Proteomes" id="UP000324222">
    <property type="component" value="Unassembled WGS sequence"/>
</dbReference>
<gene>
    <name evidence="2" type="ORF">E2C01_014219</name>
</gene>
<organism evidence="2 3">
    <name type="scientific">Portunus trituberculatus</name>
    <name type="common">Swimming crab</name>
    <name type="synonym">Neptunus trituberculatus</name>
    <dbReference type="NCBI Taxonomy" id="210409"/>
    <lineage>
        <taxon>Eukaryota</taxon>
        <taxon>Metazoa</taxon>
        <taxon>Ecdysozoa</taxon>
        <taxon>Arthropoda</taxon>
        <taxon>Crustacea</taxon>
        <taxon>Multicrustacea</taxon>
        <taxon>Malacostraca</taxon>
        <taxon>Eumalacostraca</taxon>
        <taxon>Eucarida</taxon>
        <taxon>Decapoda</taxon>
        <taxon>Pleocyemata</taxon>
        <taxon>Brachyura</taxon>
        <taxon>Eubrachyura</taxon>
        <taxon>Portunoidea</taxon>
        <taxon>Portunidae</taxon>
        <taxon>Portuninae</taxon>
        <taxon>Portunus</taxon>
    </lineage>
</organism>
<reference evidence="2 3" key="1">
    <citation type="submission" date="2019-05" db="EMBL/GenBank/DDBJ databases">
        <title>Another draft genome of Portunus trituberculatus and its Hox gene families provides insights of decapod evolution.</title>
        <authorList>
            <person name="Jeong J.-H."/>
            <person name="Song I."/>
            <person name="Kim S."/>
            <person name="Choi T."/>
            <person name="Kim D."/>
            <person name="Ryu S."/>
            <person name="Kim W."/>
        </authorList>
    </citation>
    <scope>NUCLEOTIDE SEQUENCE [LARGE SCALE GENOMIC DNA]</scope>
    <source>
        <tissue evidence="2">Muscle</tissue>
    </source>
</reference>
<evidence type="ECO:0000313" key="3">
    <source>
        <dbReference type="Proteomes" id="UP000324222"/>
    </source>
</evidence>
<accession>A0A5B7DI74</accession>
<feature type="region of interest" description="Disordered" evidence="1">
    <location>
        <begin position="1"/>
        <end position="27"/>
    </location>
</feature>
<evidence type="ECO:0000313" key="2">
    <source>
        <dbReference type="EMBL" id="MPC21242.1"/>
    </source>
</evidence>
<comment type="caution">
    <text evidence="2">The sequence shown here is derived from an EMBL/GenBank/DDBJ whole genome shotgun (WGS) entry which is preliminary data.</text>
</comment>
<proteinExistence type="predicted"/>
<dbReference type="AlphaFoldDB" id="A0A5B7DI74"/>
<evidence type="ECO:0000256" key="1">
    <source>
        <dbReference type="SAM" id="MobiDB-lite"/>
    </source>
</evidence>
<dbReference type="EMBL" id="VSRR010000956">
    <property type="protein sequence ID" value="MPC21242.1"/>
    <property type="molecule type" value="Genomic_DNA"/>
</dbReference>